<dbReference type="AlphaFoldDB" id="A0A143YRB2"/>
<proteinExistence type="predicted"/>
<accession>A0A143YRB2</accession>
<keyword evidence="3" id="KW-1185">Reference proteome</keyword>
<gene>
    <name evidence="2" type="ORF">Tpal_2065</name>
</gene>
<evidence type="ECO:0000313" key="3">
    <source>
        <dbReference type="Proteomes" id="UP000242754"/>
    </source>
</evidence>
<name>A0A143YRB2_9LACT</name>
<organism evidence="2 3">
    <name type="scientific">Trichococcus palustris</name>
    <dbReference type="NCBI Taxonomy" id="140314"/>
    <lineage>
        <taxon>Bacteria</taxon>
        <taxon>Bacillati</taxon>
        <taxon>Bacillota</taxon>
        <taxon>Bacilli</taxon>
        <taxon>Lactobacillales</taxon>
        <taxon>Carnobacteriaceae</taxon>
        <taxon>Trichococcus</taxon>
    </lineage>
</organism>
<dbReference type="GO" id="GO:0016740">
    <property type="term" value="F:transferase activity"/>
    <property type="evidence" value="ECO:0007669"/>
    <property type="project" value="UniProtKB-KW"/>
</dbReference>
<dbReference type="STRING" id="140314.SAMN04488076_104102"/>
<dbReference type="OrthoDB" id="9799278at2"/>
<protein>
    <submittedName>
        <fullName evidence="2">Polysaccharide pyruvyl transferase</fullName>
    </submittedName>
</protein>
<dbReference type="Pfam" id="PF04230">
    <property type="entry name" value="PS_pyruv_trans"/>
    <property type="match status" value="1"/>
</dbReference>
<dbReference type="EMBL" id="FJNE01000006">
    <property type="protein sequence ID" value="CZQ96886.1"/>
    <property type="molecule type" value="Genomic_DNA"/>
</dbReference>
<dbReference type="InterPro" id="IPR007345">
    <property type="entry name" value="Polysacch_pyruvyl_Trfase"/>
</dbReference>
<dbReference type="Proteomes" id="UP000242754">
    <property type="component" value="Unassembled WGS sequence"/>
</dbReference>
<reference evidence="2 3" key="1">
    <citation type="submission" date="2016-02" db="EMBL/GenBank/DDBJ databases">
        <authorList>
            <person name="Wen L."/>
            <person name="He K."/>
            <person name="Yang H."/>
        </authorList>
    </citation>
    <scope>NUCLEOTIDE SEQUENCE [LARGE SCALE GENOMIC DNA]</scope>
    <source>
        <strain evidence="2">Trichococcus palustris</strain>
    </source>
</reference>
<feature type="domain" description="Polysaccharide pyruvyl transferase" evidence="1">
    <location>
        <begin position="20"/>
        <end position="311"/>
    </location>
</feature>
<evidence type="ECO:0000313" key="2">
    <source>
        <dbReference type="EMBL" id="CZQ96886.1"/>
    </source>
</evidence>
<keyword evidence="2" id="KW-0808">Transferase</keyword>
<evidence type="ECO:0000259" key="1">
    <source>
        <dbReference type="Pfam" id="PF04230"/>
    </source>
</evidence>
<sequence>MGESDVDKKIGIVTIVDYNNYGNRLQNYATQQVLKKVGYEAVTLKNEVVPSRQDKSLFEKIRDKKVTKLPAAVIKKIQYEKNKEIHDLRRECFIGFTNKNIAESDYVISENRMPADLSDRFAYFVTGSDQVWNPRYRYGSSIDFLTFADKEKRVALSPSFGISEIPVKFQPRYIEWLSAFKALSVREEAGANIIKELTGRDAEVLVDPTLLLDKQEWLEIAHEAKGKPKGKYLLTYFLGNISKTDRNWIGQVAKENHLEVVHLADPKDKKSFITGPSEFIDYISSASLVCTDSFHGSIFSILMETPFVVFERTENSKIQIGSRMVTLLKTMHLEGRHFNEVSKQADIFQMDFAHTGEILSREKKRVDDYLTKAFQ</sequence>